<dbReference type="InterPro" id="IPR013686">
    <property type="entry name" value="Polypept-transport_assoc_ShlB"/>
</dbReference>
<keyword evidence="7" id="KW-1185">Reference proteome</keyword>
<evidence type="ECO:0000256" key="3">
    <source>
        <dbReference type="ARBA" id="ARBA00023237"/>
    </source>
</evidence>
<evidence type="ECO:0000259" key="4">
    <source>
        <dbReference type="Pfam" id="PF03865"/>
    </source>
</evidence>
<dbReference type="Pfam" id="PF08479">
    <property type="entry name" value="POTRA_2"/>
    <property type="match status" value="1"/>
</dbReference>
<dbReference type="InterPro" id="IPR051544">
    <property type="entry name" value="TPS_OM_transporter"/>
</dbReference>
<evidence type="ECO:0000256" key="1">
    <source>
        <dbReference type="ARBA" id="ARBA00022452"/>
    </source>
</evidence>
<evidence type="ECO:0000256" key="2">
    <source>
        <dbReference type="ARBA" id="ARBA00022692"/>
    </source>
</evidence>
<protein>
    <submittedName>
        <fullName evidence="6">ShlB/FhaC/HecB family hemolysin secretion/activation protein</fullName>
    </submittedName>
</protein>
<sequence length="533" mass="58306">MKFFNIAGHAGWLRIVPFAILIAMGNAQGQEGVLFNIREYRVTGPARLPRLAVEEAVYPYLGPGRSADDVEAARVALEKAYHDRGFQTVSVVVPQQDPRRGVIRLEVAEARVGRLRVNGARFFLPSRIKADAPSLAEGNVPDMKRVEKEIVALNRLADRRVTPELRAGVVPGTVDIDLNVEDKNPLHGSLELNNRYSSNTTPLRLNGSLSHGNLYQLGHTGGFNFQVAPENTDDAKVFSGYYLARVSDSVSLMLQGTKQDSDVAIVGGSASIGRGHTVSLQALIDLPSQDKFYQTLSLGLDYKHFSDEVVSLGKKQFTIDETAIEYWPLSANYGATWLAEKAFTEANTSLNLHLRGIGSGERDYANKRYNADGSYVFLRGDVAHTRDLRDDSQLFGKVQYQLADKPLVNNEQISGGGLGTVRGYLEATSLGDNGVFGTVEYRTRPLTGGSEAKPGTTPNEWRFHGFVDAGLVGIYDPLPGQRKRFGLASAGAGTRFKFADHYNGSVDLAVPFISQTDTESGDVRVTFRGWADF</sequence>
<dbReference type="InterPro" id="IPR005565">
    <property type="entry name" value="Hemolysn_activator_HlyB_C"/>
</dbReference>
<dbReference type="PANTHER" id="PTHR34597:SF6">
    <property type="entry name" value="BLR6126 PROTEIN"/>
    <property type="match status" value="1"/>
</dbReference>
<dbReference type="GO" id="GO:0046819">
    <property type="term" value="P:protein secretion by the type V secretion system"/>
    <property type="evidence" value="ECO:0007669"/>
    <property type="project" value="TreeGrafter"/>
</dbReference>
<organism evidence="6 7">
    <name type="scientific">Luteolibacter yonseiensis</name>
    <dbReference type="NCBI Taxonomy" id="1144680"/>
    <lineage>
        <taxon>Bacteria</taxon>
        <taxon>Pseudomonadati</taxon>
        <taxon>Verrucomicrobiota</taxon>
        <taxon>Verrucomicrobiia</taxon>
        <taxon>Verrucomicrobiales</taxon>
        <taxon>Verrucomicrobiaceae</taxon>
        <taxon>Luteolibacter</taxon>
    </lineage>
</organism>
<keyword evidence="1" id="KW-0472">Membrane</keyword>
<keyword evidence="3" id="KW-0998">Cell outer membrane</keyword>
<accession>A0A934R8L7</accession>
<dbReference type="GO" id="GO:0008320">
    <property type="term" value="F:protein transmembrane transporter activity"/>
    <property type="evidence" value="ECO:0007669"/>
    <property type="project" value="TreeGrafter"/>
</dbReference>
<dbReference type="Pfam" id="PF03865">
    <property type="entry name" value="ShlB"/>
    <property type="match status" value="1"/>
</dbReference>
<keyword evidence="1" id="KW-1134">Transmembrane beta strand</keyword>
<name>A0A934R8L7_9BACT</name>
<evidence type="ECO:0000259" key="5">
    <source>
        <dbReference type="Pfam" id="PF08479"/>
    </source>
</evidence>
<proteinExistence type="predicted"/>
<evidence type="ECO:0000313" key="7">
    <source>
        <dbReference type="Proteomes" id="UP000600139"/>
    </source>
</evidence>
<dbReference type="GO" id="GO:0098046">
    <property type="term" value="C:type V protein secretion system complex"/>
    <property type="evidence" value="ECO:0007669"/>
    <property type="project" value="TreeGrafter"/>
</dbReference>
<reference evidence="6" key="1">
    <citation type="submission" date="2021-01" db="EMBL/GenBank/DDBJ databases">
        <title>Modified the classification status of verrucomicrobia.</title>
        <authorList>
            <person name="Feng X."/>
        </authorList>
    </citation>
    <scope>NUCLEOTIDE SEQUENCE</scope>
    <source>
        <strain evidence="6">JCM 18052</strain>
    </source>
</reference>
<gene>
    <name evidence="6" type="ORF">JIN84_15780</name>
</gene>
<dbReference type="Gene3D" id="3.10.20.310">
    <property type="entry name" value="membrane protein fhac"/>
    <property type="match status" value="1"/>
</dbReference>
<feature type="domain" description="Polypeptide-transport-associated ShlB-type" evidence="5">
    <location>
        <begin position="35"/>
        <end position="109"/>
    </location>
</feature>
<evidence type="ECO:0000313" key="6">
    <source>
        <dbReference type="EMBL" id="MBK1817084.1"/>
    </source>
</evidence>
<dbReference type="AlphaFoldDB" id="A0A934R8L7"/>
<feature type="domain" description="Haemolysin activator HlyB C-terminal" evidence="4">
    <location>
        <begin position="172"/>
        <end position="495"/>
    </location>
</feature>
<dbReference type="Gene3D" id="2.40.160.50">
    <property type="entry name" value="membrane protein fhac: a member of the omp85/tpsb transporter family"/>
    <property type="match status" value="1"/>
</dbReference>
<dbReference type="PANTHER" id="PTHR34597">
    <property type="entry name" value="SLR1661 PROTEIN"/>
    <property type="match status" value="1"/>
</dbReference>
<dbReference type="RefSeq" id="WP_200352004.1">
    <property type="nucleotide sequence ID" value="NZ_JAENIK010000011.1"/>
</dbReference>
<dbReference type="EMBL" id="JAENIK010000011">
    <property type="protein sequence ID" value="MBK1817084.1"/>
    <property type="molecule type" value="Genomic_DNA"/>
</dbReference>
<comment type="caution">
    <text evidence="6">The sequence shown here is derived from an EMBL/GenBank/DDBJ whole genome shotgun (WGS) entry which is preliminary data.</text>
</comment>
<dbReference type="Proteomes" id="UP000600139">
    <property type="component" value="Unassembled WGS sequence"/>
</dbReference>
<keyword evidence="2" id="KW-0812">Transmembrane</keyword>